<dbReference type="EMBL" id="JAMYZZ010000017">
    <property type="protein sequence ID" value="MCP1258909.1"/>
    <property type="molecule type" value="Genomic_DNA"/>
</dbReference>
<sequence length="54" mass="6240">MLKEAAALIKHGVPWDVAMNMSRSTRWAFLVIFGELNGDRFNWDAMQWVENNDG</sequence>
<comment type="caution">
    <text evidence="1">The sequence shown here is derived from an EMBL/GenBank/DDBJ whole genome shotgun (WGS) entry which is preliminary data.</text>
</comment>
<gene>
    <name evidence="1" type="ORF">NKW50_09945</name>
</gene>
<evidence type="ECO:0000313" key="1">
    <source>
        <dbReference type="EMBL" id="MCP1258909.1"/>
    </source>
</evidence>
<dbReference type="RefSeq" id="WP_253544097.1">
    <property type="nucleotide sequence ID" value="NZ_JAMYZY010000017.1"/>
</dbReference>
<protein>
    <submittedName>
        <fullName evidence="1">Uncharacterized protein</fullName>
    </submittedName>
</protein>
<keyword evidence="2" id="KW-1185">Reference proteome</keyword>
<evidence type="ECO:0000313" key="2">
    <source>
        <dbReference type="Proteomes" id="UP001523528"/>
    </source>
</evidence>
<dbReference type="Proteomes" id="UP001523528">
    <property type="component" value="Unassembled WGS sequence"/>
</dbReference>
<name>A0ABT1F3Q6_9PROT</name>
<organism evidence="1 2">
    <name type="scientific">Acetobacter lambici</name>
    <dbReference type="NCBI Taxonomy" id="1332824"/>
    <lineage>
        <taxon>Bacteria</taxon>
        <taxon>Pseudomonadati</taxon>
        <taxon>Pseudomonadota</taxon>
        <taxon>Alphaproteobacteria</taxon>
        <taxon>Acetobacterales</taxon>
        <taxon>Acetobacteraceae</taxon>
        <taxon>Acetobacter</taxon>
    </lineage>
</organism>
<reference evidence="1 2" key="1">
    <citation type="submission" date="2022-06" db="EMBL/GenBank/DDBJ databases">
        <title>Acetobacer genomes from food samples.</title>
        <authorList>
            <person name="Sombolestani A."/>
        </authorList>
    </citation>
    <scope>NUCLEOTIDE SEQUENCE [LARGE SCALE GENOMIC DNA]</scope>
    <source>
        <strain evidence="1 2">R-83285</strain>
    </source>
</reference>
<proteinExistence type="predicted"/>
<accession>A0ABT1F3Q6</accession>